<feature type="region of interest" description="Disordered" evidence="5">
    <location>
        <begin position="89"/>
        <end position="116"/>
    </location>
</feature>
<keyword evidence="2 6" id="KW-0812">Transmembrane</keyword>
<dbReference type="AlphaFoldDB" id="A0A4P9WKD6"/>
<dbReference type="GO" id="GO:0046475">
    <property type="term" value="P:glycerophospholipid catabolic process"/>
    <property type="evidence" value="ECO:0007669"/>
    <property type="project" value="TreeGrafter"/>
</dbReference>
<evidence type="ECO:0000256" key="2">
    <source>
        <dbReference type="ARBA" id="ARBA00022692"/>
    </source>
</evidence>
<feature type="compositionally biased region" description="Basic residues" evidence="5">
    <location>
        <begin position="913"/>
        <end position="938"/>
    </location>
</feature>
<keyword evidence="4 6" id="KW-0472">Membrane</keyword>
<organism evidence="7 8">
    <name type="scientific">Blyttiomyces helicus</name>
    <dbReference type="NCBI Taxonomy" id="388810"/>
    <lineage>
        <taxon>Eukaryota</taxon>
        <taxon>Fungi</taxon>
        <taxon>Fungi incertae sedis</taxon>
        <taxon>Chytridiomycota</taxon>
        <taxon>Chytridiomycota incertae sedis</taxon>
        <taxon>Chytridiomycetes</taxon>
        <taxon>Chytridiomycetes incertae sedis</taxon>
        <taxon>Blyttiomyces</taxon>
    </lineage>
</organism>
<dbReference type="PANTHER" id="PTHR12988:SF6">
    <property type="entry name" value="SPHINGOMYELIN PHOSPHODIESTERASE 4"/>
    <property type="match status" value="1"/>
</dbReference>
<feature type="compositionally biased region" description="Low complexity" evidence="5">
    <location>
        <begin position="770"/>
        <end position="791"/>
    </location>
</feature>
<feature type="transmembrane region" description="Helical" evidence="6">
    <location>
        <begin position="835"/>
        <end position="857"/>
    </location>
</feature>
<feature type="region of interest" description="Disordered" evidence="5">
    <location>
        <begin position="906"/>
        <end position="938"/>
    </location>
</feature>
<sequence length="938" mass="103203">MEPAATPLARLATPLTANPSTNWPAFLANTEDVLKWLVSNADSTVAKQLHSALANLCTLFCGQKDSQTKCPAHSKLTFLTAAQFARRFASNETASRRTKSPQDVSPARLSVSQNPPQAPSRYILALQYPPGDAPPLQTLPIIYQQRIVLPDTPTHAATPGPLTPGGGASGGFGGPGSYHFAKMHSQVGHLTIDQAKGEQMHQSDDIRGQWLTSRIDLFPDMFEYYIYYFALSATFQSHPSVFEVRSQLPTRSTPTKPPKHGPASGPSVPNTTFIELLELYLDYFLPIDVAPSISGSSAKYFSPQPSSELTRRRGAAIAEANGKDSEDERGLHLSGCVRVMPLLPATTIFSLARPESPSIPLAISDMDATKRRVTTEFMIGAFVELWLCQNDFLEFNSAEQRLPRPVSYLTSFSPVSPPRIAARGKDSPVLTSFFYFQTYLKPTELQLHCVYTMVRQIARLDLRTFIPQRDPRGRDIVLDETSQSRRSGRNVEIFFIAQTAVLTLAKNCRSAYNFLQSNLYGFLRLAFDHWPRDESFALVVDIWIAFITPWRALGSQTYTDDWAYYIHANYIYYARLLLSFLDRVRSQNYDLYGSSRRGTLPSSGQSTPSKRSTFLALESVVSVFDDKALLEVLRVMETALFSLDTYGGGGFDGRQLGAKGGIADAGRGASAYGGYGGAAPSTPGGPSWGETNEAARKMNVLKNSGHETRSNIIRLEGGPEFIPVFTCWTEEVADGKEGKNSKQKVLEMVKALMYKIGDVRDRLNPSTVATSPSRPGSRRSSGVTRSPSNPGVAAIPAAAIASLSPDTPEGLRHFRPVRPTGCFTSPTSLASLKLFGHWLIFLVLWVIFQIAVNVVYLSKCFSHAVNYFEKEPLGRESTTSPGPPHLTPVTGRVLPVPCLYESTAACSRQSSSRGRRHRVIPRSGGPRHRCRRGQRRGP</sequence>
<evidence type="ECO:0008006" key="9">
    <source>
        <dbReference type="Google" id="ProtNLM"/>
    </source>
</evidence>
<dbReference type="EMBL" id="KZ994581">
    <property type="protein sequence ID" value="RKO92575.1"/>
    <property type="molecule type" value="Genomic_DNA"/>
</dbReference>
<evidence type="ECO:0000256" key="4">
    <source>
        <dbReference type="ARBA" id="ARBA00023136"/>
    </source>
</evidence>
<dbReference type="Proteomes" id="UP000269721">
    <property type="component" value="Unassembled WGS sequence"/>
</dbReference>
<evidence type="ECO:0000313" key="7">
    <source>
        <dbReference type="EMBL" id="RKO92575.1"/>
    </source>
</evidence>
<proteinExistence type="predicted"/>
<evidence type="ECO:0000256" key="1">
    <source>
        <dbReference type="ARBA" id="ARBA00004167"/>
    </source>
</evidence>
<dbReference type="GO" id="GO:0050290">
    <property type="term" value="F:sphingomyelin phosphodiesterase D activity"/>
    <property type="evidence" value="ECO:0007669"/>
    <property type="project" value="InterPro"/>
</dbReference>
<dbReference type="PANTHER" id="PTHR12988">
    <property type="entry name" value="SPHINGOMYELIN PHOSPHODIESTERASE 4"/>
    <property type="match status" value="1"/>
</dbReference>
<dbReference type="GO" id="GO:0016020">
    <property type="term" value="C:membrane"/>
    <property type="evidence" value="ECO:0007669"/>
    <property type="project" value="UniProtKB-SubCell"/>
</dbReference>
<evidence type="ECO:0000256" key="5">
    <source>
        <dbReference type="SAM" id="MobiDB-lite"/>
    </source>
</evidence>
<reference evidence="8" key="1">
    <citation type="journal article" date="2018" name="Nat. Microbiol.">
        <title>Leveraging single-cell genomics to expand the fungal tree of life.</title>
        <authorList>
            <person name="Ahrendt S.R."/>
            <person name="Quandt C.A."/>
            <person name="Ciobanu D."/>
            <person name="Clum A."/>
            <person name="Salamov A."/>
            <person name="Andreopoulos B."/>
            <person name="Cheng J.F."/>
            <person name="Woyke T."/>
            <person name="Pelin A."/>
            <person name="Henrissat B."/>
            <person name="Reynolds N.K."/>
            <person name="Benny G.L."/>
            <person name="Smith M.E."/>
            <person name="James T.Y."/>
            <person name="Grigoriev I.V."/>
        </authorList>
    </citation>
    <scope>NUCLEOTIDE SEQUENCE [LARGE SCALE GENOMIC DNA]</scope>
</reference>
<evidence type="ECO:0000256" key="6">
    <source>
        <dbReference type="SAM" id="Phobius"/>
    </source>
</evidence>
<feature type="region of interest" description="Disordered" evidence="5">
    <location>
        <begin position="246"/>
        <end position="267"/>
    </location>
</feature>
<gene>
    <name evidence="7" type="ORF">BDK51DRAFT_47077</name>
</gene>
<name>A0A4P9WKD6_9FUNG</name>
<comment type="subcellular location">
    <subcellularLocation>
        <location evidence="1">Membrane</location>
        <topology evidence="1">Single-pass membrane protein</topology>
    </subcellularLocation>
</comment>
<keyword evidence="3 6" id="KW-1133">Transmembrane helix</keyword>
<accession>A0A4P9WKD6</accession>
<dbReference type="GO" id="GO:0006685">
    <property type="term" value="P:sphingomyelin catabolic process"/>
    <property type="evidence" value="ECO:0007669"/>
    <property type="project" value="TreeGrafter"/>
</dbReference>
<feature type="region of interest" description="Disordered" evidence="5">
    <location>
        <begin position="763"/>
        <end position="791"/>
    </location>
</feature>
<dbReference type="OrthoDB" id="10251508at2759"/>
<dbReference type="GO" id="GO:0046513">
    <property type="term" value="P:ceramide biosynthetic process"/>
    <property type="evidence" value="ECO:0007669"/>
    <property type="project" value="TreeGrafter"/>
</dbReference>
<evidence type="ECO:0000256" key="3">
    <source>
        <dbReference type="ARBA" id="ARBA00022989"/>
    </source>
</evidence>
<protein>
    <recommendedName>
        <fullName evidence="9">Sphingomyelin phosphodiesterase</fullName>
    </recommendedName>
</protein>
<dbReference type="Pfam" id="PF14724">
    <property type="entry name" value="mit_SMPDase"/>
    <property type="match status" value="1"/>
</dbReference>
<dbReference type="InterPro" id="IPR024129">
    <property type="entry name" value="Sphingomy_SMPD4"/>
</dbReference>
<keyword evidence="8" id="KW-1185">Reference proteome</keyword>
<evidence type="ECO:0000313" key="8">
    <source>
        <dbReference type="Proteomes" id="UP000269721"/>
    </source>
</evidence>